<name>A0A5M8QMJ4_9MICO</name>
<dbReference type="InterPro" id="IPR003870">
    <property type="entry name" value="DUF222"/>
</dbReference>
<proteinExistence type="inferred from homology"/>
<gene>
    <name evidence="4" type="ORF">FQ330_01935</name>
</gene>
<dbReference type="InterPro" id="IPR003615">
    <property type="entry name" value="HNH_nuc"/>
</dbReference>
<evidence type="ECO:0000256" key="1">
    <source>
        <dbReference type="ARBA" id="ARBA00023450"/>
    </source>
</evidence>
<evidence type="ECO:0000313" key="5">
    <source>
        <dbReference type="Proteomes" id="UP000323221"/>
    </source>
</evidence>
<dbReference type="AlphaFoldDB" id="A0A5M8QMJ4"/>
<feature type="domain" description="HNH nuclease" evidence="3">
    <location>
        <begin position="389"/>
        <end position="441"/>
    </location>
</feature>
<dbReference type="Pfam" id="PF01844">
    <property type="entry name" value="HNH"/>
    <property type="match status" value="1"/>
</dbReference>
<dbReference type="GO" id="GO:0003676">
    <property type="term" value="F:nucleic acid binding"/>
    <property type="evidence" value="ECO:0007669"/>
    <property type="project" value="InterPro"/>
</dbReference>
<organism evidence="4 5">
    <name type="scientific">Agrococcus sediminis</name>
    <dbReference type="NCBI Taxonomy" id="2599924"/>
    <lineage>
        <taxon>Bacteria</taxon>
        <taxon>Bacillati</taxon>
        <taxon>Actinomycetota</taxon>
        <taxon>Actinomycetes</taxon>
        <taxon>Micrococcales</taxon>
        <taxon>Microbacteriaceae</taxon>
        <taxon>Agrococcus</taxon>
    </lineage>
</organism>
<dbReference type="CDD" id="cd00085">
    <property type="entry name" value="HNHc"/>
    <property type="match status" value="1"/>
</dbReference>
<comment type="similarity">
    <text evidence="1">Belongs to the Rv1128c/1148c/1588c/1702c/1945/3466 family.</text>
</comment>
<dbReference type="RefSeq" id="WP_146354755.1">
    <property type="nucleotide sequence ID" value="NZ_VOIR01000011.1"/>
</dbReference>
<dbReference type="Pfam" id="PF02720">
    <property type="entry name" value="DUF222"/>
    <property type="match status" value="1"/>
</dbReference>
<protein>
    <submittedName>
        <fullName evidence="4">DUF222 domain-containing protein</fullName>
    </submittedName>
</protein>
<dbReference type="GO" id="GO:0004519">
    <property type="term" value="F:endonuclease activity"/>
    <property type="evidence" value="ECO:0007669"/>
    <property type="project" value="InterPro"/>
</dbReference>
<dbReference type="InterPro" id="IPR002711">
    <property type="entry name" value="HNH"/>
</dbReference>
<dbReference type="GO" id="GO:0008270">
    <property type="term" value="F:zinc ion binding"/>
    <property type="evidence" value="ECO:0007669"/>
    <property type="project" value="InterPro"/>
</dbReference>
<sequence length="533" mass="58870">MDGFEIDGEEYIAAIRAGAVDPHGSSADELQASLDAFDRELSARIAAMSDAELEAAASRGAPIPPLPREPLSAHAERLRADEAFVGRLRAIEAQSARVEGERRALLAAHMQRVLDMAGDAGPKVKELAMMAAVELGLTGGGMVQRMTEAWTIVTELPAAHEAASQGRITTSHLRVIEAETRALRLDAQVEPSERQRVVKQLVEVAESTSTSRLRSRAKRIVNDVLTEPLQVRHDAARERRRVELFDAGDGMADLVARVPALEGAAIFDRLTQAARSKPKDDPRTFDQFRTDAFQELLLAGVVPEDLHGTVHIKAHVAITIPATELLHDRDEQDPAFHELRSPAALDGKVLVDRDTARRIAGDTHTWERLFTDPVSGVAVTVDTYRSSAAQRRWLRARDGRCRGPGCDRAVLRADLDHTRDFAAGGRTSLSNLEHLCRSDHTLKHDTRWRVEQREGGVLRWTSPIGQVIVDEPPPVGPRFTDMPRSRPEPATREPRQSRRYQREALERRADEIARTLPASGRWGASVPVGVFPF</sequence>
<comment type="caution">
    <text evidence="4">The sequence shown here is derived from an EMBL/GenBank/DDBJ whole genome shotgun (WGS) entry which is preliminary data.</text>
</comment>
<evidence type="ECO:0000313" key="4">
    <source>
        <dbReference type="EMBL" id="KAA6436200.1"/>
    </source>
</evidence>
<evidence type="ECO:0000256" key="2">
    <source>
        <dbReference type="SAM" id="MobiDB-lite"/>
    </source>
</evidence>
<dbReference type="OrthoDB" id="3261064at2"/>
<reference evidence="4 5" key="1">
    <citation type="submission" date="2019-08" db="EMBL/GenBank/DDBJ databases">
        <title>Agrococcus lahaulensis sp. nov., isolated from a cold desert of the Indian Himalayas.</title>
        <authorList>
            <person name="Qu J.H."/>
        </authorList>
    </citation>
    <scope>NUCLEOTIDE SEQUENCE [LARGE SCALE GENOMIC DNA]</scope>
    <source>
        <strain evidence="4 5">NS18</strain>
    </source>
</reference>
<feature type="compositionally biased region" description="Basic and acidic residues" evidence="2">
    <location>
        <begin position="481"/>
        <end position="505"/>
    </location>
</feature>
<dbReference type="EMBL" id="VOIR01000011">
    <property type="protein sequence ID" value="KAA6436200.1"/>
    <property type="molecule type" value="Genomic_DNA"/>
</dbReference>
<evidence type="ECO:0000259" key="3">
    <source>
        <dbReference type="SMART" id="SM00507"/>
    </source>
</evidence>
<feature type="region of interest" description="Disordered" evidence="2">
    <location>
        <begin position="470"/>
        <end position="505"/>
    </location>
</feature>
<dbReference type="Gene3D" id="1.10.30.50">
    <property type="match status" value="1"/>
</dbReference>
<dbReference type="Proteomes" id="UP000323221">
    <property type="component" value="Unassembled WGS sequence"/>
</dbReference>
<dbReference type="SMART" id="SM00507">
    <property type="entry name" value="HNHc"/>
    <property type="match status" value="1"/>
</dbReference>
<accession>A0A5M8QMJ4</accession>
<keyword evidence="5" id="KW-1185">Reference proteome</keyword>